<name>A0ABC8BPH8_9ACTN</name>
<sequence>MTKHWTDLANNTSGLKSLYSSVPSLNLVRLRSIHLNWQGPTVTARIDLPEYPDNAPPEWIDRGHDTLQIHLQFVAVENLSAHGWIPSSPVSIEFMPQEERRLQACITGDGLELSLACSDSFTVGHVSSFRSTDSSMKDETYSFLQPLDARRFTTLPDTHESTFYERI</sequence>
<proteinExistence type="predicted"/>
<dbReference type="EMBL" id="CP020563">
    <property type="protein sequence ID" value="ARF72301.1"/>
    <property type="molecule type" value="Genomic_DNA"/>
</dbReference>
<dbReference type="InterPro" id="IPR028957">
    <property type="entry name" value="Imm50"/>
</dbReference>
<dbReference type="KEGG" id="kab:B7C62_08455"/>
<reference evidence="1 2" key="1">
    <citation type="submission" date="2017-04" db="EMBL/GenBank/DDBJ databases">
        <title>The complete genome sequence of Streptomyces albolongus YIM 101047, the producer of novel bafilomycins and novel odoriferous sesquiterpenoids.</title>
        <authorList>
            <person name="Yin M."/>
            <person name="Jiang Y."/>
        </authorList>
    </citation>
    <scope>NUCLEOTIDE SEQUENCE [LARGE SCALE GENOMIC DNA]</scope>
    <source>
        <strain evidence="1 2">YIM 101047</strain>
    </source>
</reference>
<gene>
    <name evidence="1" type="ORF">B7C62_08455</name>
</gene>
<dbReference type="AlphaFoldDB" id="A0ABC8BPH8"/>
<evidence type="ECO:0008006" key="3">
    <source>
        <dbReference type="Google" id="ProtNLM"/>
    </source>
</evidence>
<dbReference type="Proteomes" id="UP000192251">
    <property type="component" value="Chromosome"/>
</dbReference>
<dbReference type="Pfam" id="PF15594">
    <property type="entry name" value="Imm50"/>
    <property type="match status" value="1"/>
</dbReference>
<keyword evidence="2" id="KW-1185">Reference proteome</keyword>
<organism evidence="1 2">
    <name type="scientific">Kitasatospora albolonga</name>
    <dbReference type="NCBI Taxonomy" id="68173"/>
    <lineage>
        <taxon>Bacteria</taxon>
        <taxon>Bacillati</taxon>
        <taxon>Actinomycetota</taxon>
        <taxon>Actinomycetes</taxon>
        <taxon>Kitasatosporales</taxon>
        <taxon>Streptomycetaceae</taxon>
        <taxon>Kitasatospora</taxon>
    </lineage>
</organism>
<evidence type="ECO:0000313" key="2">
    <source>
        <dbReference type="Proteomes" id="UP000192251"/>
    </source>
</evidence>
<dbReference type="RefSeq" id="WP_084745647.1">
    <property type="nucleotide sequence ID" value="NZ_CP020563.1"/>
</dbReference>
<protein>
    <recommendedName>
        <fullName evidence="3">Immunity protein 50</fullName>
    </recommendedName>
</protein>
<accession>A0ABC8BPH8</accession>
<evidence type="ECO:0000313" key="1">
    <source>
        <dbReference type="EMBL" id="ARF72301.1"/>
    </source>
</evidence>